<dbReference type="SUPFAM" id="SSF103084">
    <property type="entry name" value="Holliday junction resolvase RusA"/>
    <property type="match status" value="1"/>
</dbReference>
<dbReference type="STRING" id="643674.PAEH1_02735"/>
<dbReference type="EMBL" id="CP019697">
    <property type="protein sequence ID" value="AQS50741.1"/>
    <property type="molecule type" value="Genomic_DNA"/>
</dbReference>
<accession>A0A1U9JYA7</accession>
<dbReference type="AlphaFoldDB" id="A0A1U9JYA7"/>
<reference evidence="1 2" key="1">
    <citation type="submission" date="2017-01" db="EMBL/GenBank/DDBJ databases">
        <title>Complete Genome Sequence of Paenalcaligenes hominis, Isolated from a paraplegic Patient with neurogenic bladder.</title>
        <authorList>
            <person name="Mukhopadhyay R."/>
            <person name="Joaquin J."/>
            <person name="Hogue R."/>
            <person name="Kilaru A."/>
            <person name="Jospin G."/>
            <person name="Mars K."/>
            <person name="Eisen J.A."/>
            <person name="Chaturvedi V."/>
        </authorList>
    </citation>
    <scope>NUCLEOTIDE SEQUENCE [LARGE SCALE GENOMIC DNA]</scope>
    <source>
        <strain evidence="1 2">15S00501</strain>
    </source>
</reference>
<dbReference type="InterPro" id="IPR036614">
    <property type="entry name" value="RusA-like_sf"/>
</dbReference>
<dbReference type="OrthoDB" id="8811501at2"/>
<dbReference type="KEGG" id="phn:PAEH1_02735"/>
<gene>
    <name evidence="1" type="ORF">PAEH1_02735</name>
</gene>
<dbReference type="GO" id="GO:0006310">
    <property type="term" value="P:DNA recombination"/>
    <property type="evidence" value="ECO:0007669"/>
    <property type="project" value="InterPro"/>
</dbReference>
<dbReference type="GO" id="GO:0006281">
    <property type="term" value="P:DNA repair"/>
    <property type="evidence" value="ECO:0007669"/>
    <property type="project" value="InterPro"/>
</dbReference>
<proteinExistence type="predicted"/>
<dbReference type="Gene3D" id="3.30.1330.70">
    <property type="entry name" value="Holliday junction resolvase RusA"/>
    <property type="match status" value="1"/>
</dbReference>
<evidence type="ECO:0000313" key="1">
    <source>
        <dbReference type="EMBL" id="AQS50741.1"/>
    </source>
</evidence>
<sequence>MLEVKLPWPHKSLFPNAKGGRHWGAFQVQKEKARTVGFMLMKSALGAHEVSVLKRVPLHITFYAPDRRRRDVDGMHGAIKHHLDGMAKALGVDDSVFRPVTLDVGLDPAKQGYVIVEVGHA</sequence>
<protein>
    <submittedName>
        <fullName evidence="1">Uncharacterized protein</fullName>
    </submittedName>
</protein>
<dbReference type="Proteomes" id="UP000189369">
    <property type="component" value="Chromosome"/>
</dbReference>
<name>A0A1U9JYA7_9BURK</name>
<organism evidence="1 2">
    <name type="scientific">Paenalcaligenes hominis</name>
    <dbReference type="NCBI Taxonomy" id="643674"/>
    <lineage>
        <taxon>Bacteria</taxon>
        <taxon>Pseudomonadati</taxon>
        <taxon>Pseudomonadota</taxon>
        <taxon>Betaproteobacteria</taxon>
        <taxon>Burkholderiales</taxon>
        <taxon>Alcaligenaceae</taxon>
        <taxon>Paenalcaligenes</taxon>
    </lineage>
</organism>
<evidence type="ECO:0000313" key="2">
    <source>
        <dbReference type="Proteomes" id="UP000189369"/>
    </source>
</evidence>
<dbReference type="GO" id="GO:0000287">
    <property type="term" value="F:magnesium ion binding"/>
    <property type="evidence" value="ECO:0007669"/>
    <property type="project" value="InterPro"/>
</dbReference>